<sequence>MSGASLSKNVSITAALQQRFKGVIESVELS</sequence>
<dbReference type="AlphaFoldDB" id="A0A0V1G9X9"/>
<gene>
    <name evidence="1" type="ORF">T11_13542</name>
    <name evidence="2" type="ORF">T11_16251</name>
</gene>
<accession>A0A0V1G9X9</accession>
<reference evidence="1 3" key="1">
    <citation type="submission" date="2015-01" db="EMBL/GenBank/DDBJ databases">
        <title>Evolution of Trichinella species and genotypes.</title>
        <authorList>
            <person name="Korhonen P.K."/>
            <person name="Edoardo P."/>
            <person name="Giuseppe L.R."/>
            <person name="Gasser R.B."/>
        </authorList>
    </citation>
    <scope>NUCLEOTIDE SEQUENCE [LARGE SCALE GENOMIC DNA]</scope>
    <source>
        <strain evidence="1">ISS1029</strain>
    </source>
</reference>
<dbReference type="Proteomes" id="UP000055024">
    <property type="component" value="Unassembled WGS sequence"/>
</dbReference>
<protein>
    <submittedName>
        <fullName evidence="1">Uncharacterized protein</fullName>
    </submittedName>
</protein>
<keyword evidence="3" id="KW-1185">Reference proteome</keyword>
<comment type="caution">
    <text evidence="1">The sequence shown here is derived from an EMBL/GenBank/DDBJ whole genome shotgun (WGS) entry which is preliminary data.</text>
</comment>
<name>A0A0V1G9X9_9BILA</name>
<evidence type="ECO:0000313" key="3">
    <source>
        <dbReference type="Proteomes" id="UP000055024"/>
    </source>
</evidence>
<proteinExistence type="predicted"/>
<evidence type="ECO:0000313" key="1">
    <source>
        <dbReference type="EMBL" id="KRY95003.1"/>
    </source>
</evidence>
<dbReference type="EMBL" id="JYDP01002263">
    <property type="protein sequence ID" value="KRY97151.1"/>
    <property type="molecule type" value="Genomic_DNA"/>
</dbReference>
<organism evidence="1 3">
    <name type="scientific">Trichinella zimbabwensis</name>
    <dbReference type="NCBI Taxonomy" id="268475"/>
    <lineage>
        <taxon>Eukaryota</taxon>
        <taxon>Metazoa</taxon>
        <taxon>Ecdysozoa</taxon>
        <taxon>Nematoda</taxon>
        <taxon>Enoplea</taxon>
        <taxon>Dorylaimia</taxon>
        <taxon>Trichinellida</taxon>
        <taxon>Trichinellidae</taxon>
        <taxon>Trichinella</taxon>
    </lineage>
</organism>
<evidence type="ECO:0000313" key="2">
    <source>
        <dbReference type="EMBL" id="KRY97151.1"/>
    </source>
</evidence>
<dbReference type="EMBL" id="JYDP01004293">
    <property type="protein sequence ID" value="KRY95003.1"/>
    <property type="molecule type" value="Genomic_DNA"/>
</dbReference>